<dbReference type="AlphaFoldDB" id="A0A2P2JEC8"/>
<sequence length="49" mass="5878">MDEKYELSQSITDKEYRSFNFTLIILCVCFRSDDKLFTFEDSQANELDK</sequence>
<reference evidence="1" key="1">
    <citation type="submission" date="2018-02" db="EMBL/GenBank/DDBJ databases">
        <title>Rhizophora mucronata_Transcriptome.</title>
        <authorList>
            <person name="Meera S.P."/>
            <person name="Sreeshan A."/>
            <person name="Augustine A."/>
        </authorList>
    </citation>
    <scope>NUCLEOTIDE SEQUENCE</scope>
    <source>
        <tissue evidence="1">Leaf</tissue>
    </source>
</reference>
<evidence type="ECO:0000313" key="1">
    <source>
        <dbReference type="EMBL" id="MBW91799.1"/>
    </source>
</evidence>
<name>A0A2P2JEC8_RHIMU</name>
<proteinExistence type="predicted"/>
<protein>
    <submittedName>
        <fullName evidence="1">Uncharacterized protein</fullName>
    </submittedName>
</protein>
<dbReference type="EMBL" id="GGEC01011316">
    <property type="protein sequence ID" value="MBW91799.1"/>
    <property type="molecule type" value="Transcribed_RNA"/>
</dbReference>
<accession>A0A2P2JEC8</accession>
<organism evidence="1">
    <name type="scientific">Rhizophora mucronata</name>
    <name type="common">Asiatic mangrove</name>
    <dbReference type="NCBI Taxonomy" id="61149"/>
    <lineage>
        <taxon>Eukaryota</taxon>
        <taxon>Viridiplantae</taxon>
        <taxon>Streptophyta</taxon>
        <taxon>Embryophyta</taxon>
        <taxon>Tracheophyta</taxon>
        <taxon>Spermatophyta</taxon>
        <taxon>Magnoliopsida</taxon>
        <taxon>eudicotyledons</taxon>
        <taxon>Gunneridae</taxon>
        <taxon>Pentapetalae</taxon>
        <taxon>rosids</taxon>
        <taxon>fabids</taxon>
        <taxon>Malpighiales</taxon>
        <taxon>Rhizophoraceae</taxon>
        <taxon>Rhizophora</taxon>
    </lineage>
</organism>